<organism evidence="2 3">
    <name type="scientific">Ricinus communis</name>
    <name type="common">Castor bean</name>
    <dbReference type="NCBI Taxonomy" id="3988"/>
    <lineage>
        <taxon>Eukaryota</taxon>
        <taxon>Viridiplantae</taxon>
        <taxon>Streptophyta</taxon>
        <taxon>Embryophyta</taxon>
        <taxon>Tracheophyta</taxon>
        <taxon>Spermatophyta</taxon>
        <taxon>Magnoliopsida</taxon>
        <taxon>eudicotyledons</taxon>
        <taxon>Gunneridae</taxon>
        <taxon>Pentapetalae</taxon>
        <taxon>rosids</taxon>
        <taxon>fabids</taxon>
        <taxon>Malpighiales</taxon>
        <taxon>Euphorbiaceae</taxon>
        <taxon>Acalyphoideae</taxon>
        <taxon>Acalypheae</taxon>
        <taxon>Ricinus</taxon>
    </lineage>
</organism>
<dbReference type="Proteomes" id="UP000008311">
    <property type="component" value="Unassembled WGS sequence"/>
</dbReference>
<feature type="non-terminal residue" evidence="2">
    <location>
        <position position="364"/>
    </location>
</feature>
<evidence type="ECO:0000313" key="2">
    <source>
        <dbReference type="EMBL" id="EEF25896.1"/>
    </source>
</evidence>
<feature type="compositionally biased region" description="Basic and acidic residues" evidence="1">
    <location>
        <begin position="354"/>
        <end position="364"/>
    </location>
</feature>
<dbReference type="Pfam" id="PF18982">
    <property type="entry name" value="JetA"/>
    <property type="match status" value="1"/>
</dbReference>
<keyword evidence="3" id="KW-1185">Reference proteome</keyword>
<dbReference type="EMBL" id="EQ978649">
    <property type="protein sequence ID" value="EEF25896.1"/>
    <property type="molecule type" value="Genomic_DNA"/>
</dbReference>
<feature type="region of interest" description="Disordered" evidence="1">
    <location>
        <begin position="340"/>
        <end position="364"/>
    </location>
</feature>
<accession>B9TE18</accession>
<sequence>RLPERIFAPLASPNRQRYWALLCTLHANRFGPDAPLPPSKGFAVREILQDIQDELLSQDSWESEDGQPPETDFAVRAHMIFNRLSDSGWFRMESFGLEKRVTMRPAVSKFLTFMVSFAETGPVFVSGKIRSIELNIQQVLDGQADGDTLSETADQARSLMEHVRNTGTTVRDIMDSLSKETATAQYVRLFFNQYIENVFIGDYRELRTKEHPLSRRPQILRAVGEIQESEQHRARLIGWYESRRCAGDRRRAEMLFERDIQRLQDLRRIDEYLERLDDEIRMANRRALAYLEYRLRSLRPVDQMVKQAIEAVLSSNAQGLGDPFPVRVLVSGEALAEPRKHIERPAPSNLRRHVPSERELAKSR</sequence>
<evidence type="ECO:0000313" key="3">
    <source>
        <dbReference type="Proteomes" id="UP000008311"/>
    </source>
</evidence>
<name>B9TE18_RICCO</name>
<dbReference type="InParanoid" id="B9TE18"/>
<proteinExistence type="predicted"/>
<evidence type="ECO:0000256" key="1">
    <source>
        <dbReference type="SAM" id="MobiDB-lite"/>
    </source>
</evidence>
<dbReference type="AlphaFoldDB" id="B9TE18"/>
<reference evidence="3" key="1">
    <citation type="journal article" date="2010" name="Nat. Biotechnol.">
        <title>Draft genome sequence of the oilseed species Ricinus communis.</title>
        <authorList>
            <person name="Chan A.P."/>
            <person name="Crabtree J."/>
            <person name="Zhao Q."/>
            <person name="Lorenzi H."/>
            <person name="Orvis J."/>
            <person name="Puiu D."/>
            <person name="Melake-Berhan A."/>
            <person name="Jones K.M."/>
            <person name="Redman J."/>
            <person name="Chen G."/>
            <person name="Cahoon E.B."/>
            <person name="Gedil M."/>
            <person name="Stanke M."/>
            <person name="Haas B.J."/>
            <person name="Wortman J.R."/>
            <person name="Fraser-Liggett C.M."/>
            <person name="Ravel J."/>
            <person name="Rabinowicz P.D."/>
        </authorList>
    </citation>
    <scope>NUCLEOTIDE SEQUENCE [LARGE SCALE GENOMIC DNA]</scope>
    <source>
        <strain evidence="3">cv. Hale</strain>
    </source>
</reference>
<protein>
    <submittedName>
        <fullName evidence="2">Uncharacterized protein</fullName>
    </submittedName>
</protein>
<dbReference type="InterPro" id="IPR043773">
    <property type="entry name" value="JetA"/>
</dbReference>
<gene>
    <name evidence="2" type="ORF">RCOM_1946820</name>
</gene>
<feature type="non-terminal residue" evidence="2">
    <location>
        <position position="1"/>
    </location>
</feature>